<feature type="compositionally biased region" description="Basic residues" evidence="4">
    <location>
        <begin position="142"/>
        <end position="156"/>
    </location>
</feature>
<protein>
    <submittedName>
        <fullName evidence="8">Uncharacterized protein LOC115625759 isoform X1</fullName>
    </submittedName>
</protein>
<dbReference type="PANTHER" id="PTHR43903">
    <property type="entry name" value="NEUROLIGIN"/>
    <property type="match status" value="1"/>
</dbReference>
<sequence>MTNPRSKTATTNRATILVDRGATAKTKLMLIQKRFLHILYFLHACLMSHIRTTRICTRIVQQIAANGSSNSRSRSSNNNNNNNQMQQQQQQQQQEMSPVRSGICIIRLITLKSILDFLTTTTFSTWPTTTTATATTAGNKATHTKHNQQQSTHRKQRCQTYFSQLSHFRQEAATTAATTTTSAAIQSSAPGWEAQVVVAGSDDASSSLRPILSVASFHSTRGHHFGPTPSSMLQRTLLLLLLLSSLWHNCECFHGSVKLSSNTVKTKYGLLRGIVVRSTPLVEAYLGIPYASPPVGSLRFMPPITPSTWKNVRNADRFSPVCPQTVPIPPNGPEALLEVPRARLAQLRRLLPLLKNQSEDCLYLNIYVPYEMRRFRRYTPNSGEATNADTGPKLSTVVFIHGESYDWNSGNPYDGSELATHGNVIVVTINFRLGIFGFLKTGGKESAQGNFGLMDLVAGLHWLKENLPAFGGDPQSITLMGYGTGAVLANILVVSPVASDLIQRTVLISGAALSPWAIQKNPLFVKRRVAEQTGCHGDMLYDDLAPCLRTKTVADLLAVKIDHPRFLVGFAPFVDGTVISPSVESIGPTALPMGSAIVSTSGIEYANFPKRDLIFCLTSVESYLDLSAQDLEFGFNETRRDRILRTFVRNNFHYHLNEIFAVLKNEYTDWEKAIRNPLSSRDATLQFLSDGHTASALIKLGYMHSLRGGRTYFLHFKHRTVEEEYPQRTGSVHGEDVPFWLGLPVSPLFPHNYTTQERQIGRLMLRYLANFAKTGNPNQSTIKATSPTASARAATLPTHPQAKRATETYNDALSLAVLYNQRRSNAMHEKRSLYRRRLRSNDAAAYTQLGLGNEHEVGSYDGDELPFWDAYDVVNQLYIELGNKANIQSHYRGHKLSMWLNLIPQLHRHFNINDQSMRHHQFQDDINNRDLYEGVVRPQLQTKPPDDDSAILVQTARATVAPNKNDSQNSTIALNAATTGTTTTECGIDGAMSVSELTTTQAPKDNRTQIHVETQKDLATASTGIIGNLELLRRLSGKQFQSYTTALIATVAVGCFLLILNVLIFAGIYHQREKRARDAKTKEELQEGDNSKNSSMLKLNALGMDGGSGAGGAGNSSDAYTLSGNSGKAGVLFGEYSCYDEKTKQIKEEKLLVELPPPSSTQTTLIMDSVGTWAACSTSTLDLLKTKHHGTESLTHYNSGVSGGGGGGGVEQEMVSYTALPLTTVLEASTSAASSKRGSFVDNSGTQLNQQFDYAVQSSDQMSFKAIEEAVKAASVTVDSEIMRDDDIPEPPPPPRSFLAAQQQQQQMGGILRQTSGPGGATSSTSGKKRVHIQEISV</sequence>
<evidence type="ECO:0000256" key="5">
    <source>
        <dbReference type="SAM" id="Phobius"/>
    </source>
</evidence>
<keyword evidence="7" id="KW-1185">Reference proteome</keyword>
<feature type="region of interest" description="Disordered" evidence="4">
    <location>
        <begin position="1281"/>
        <end position="1338"/>
    </location>
</feature>
<proteinExistence type="inferred from homology"/>
<dbReference type="InterPro" id="IPR029058">
    <property type="entry name" value="AB_hydrolase_fold"/>
</dbReference>
<gene>
    <name evidence="8" type="primary">LOC115625759</name>
</gene>
<organism evidence="7 8">
    <name type="scientific">Drosophila lebanonensis</name>
    <name type="common">Fruit fly</name>
    <name type="synonym">Scaptodrosophila lebanonensis</name>
    <dbReference type="NCBI Taxonomy" id="7225"/>
    <lineage>
        <taxon>Eukaryota</taxon>
        <taxon>Metazoa</taxon>
        <taxon>Ecdysozoa</taxon>
        <taxon>Arthropoda</taxon>
        <taxon>Hexapoda</taxon>
        <taxon>Insecta</taxon>
        <taxon>Pterygota</taxon>
        <taxon>Neoptera</taxon>
        <taxon>Endopterygota</taxon>
        <taxon>Diptera</taxon>
        <taxon>Brachycera</taxon>
        <taxon>Muscomorpha</taxon>
        <taxon>Ephydroidea</taxon>
        <taxon>Drosophilidae</taxon>
        <taxon>Scaptodrosophila</taxon>
    </lineage>
</organism>
<evidence type="ECO:0000259" key="6">
    <source>
        <dbReference type="Pfam" id="PF00135"/>
    </source>
</evidence>
<accession>A0A6J2TP85</accession>
<name>A0A6J2TP85_DROLE</name>
<dbReference type="GeneID" id="115625759"/>
<dbReference type="Gene3D" id="3.40.50.1820">
    <property type="entry name" value="alpha/beta hydrolase"/>
    <property type="match status" value="1"/>
</dbReference>
<evidence type="ECO:0000256" key="4">
    <source>
        <dbReference type="SAM" id="MobiDB-lite"/>
    </source>
</evidence>
<keyword evidence="5" id="KW-0472">Membrane</keyword>
<dbReference type="RefSeq" id="XP_030376777.1">
    <property type="nucleotide sequence ID" value="XM_030520917.1"/>
</dbReference>
<feature type="compositionally biased region" description="Low complexity" evidence="4">
    <location>
        <begin position="68"/>
        <end position="94"/>
    </location>
</feature>
<reference evidence="8" key="1">
    <citation type="submission" date="2025-08" db="UniProtKB">
        <authorList>
            <consortium name="RefSeq"/>
        </authorList>
    </citation>
    <scope>IDENTIFICATION</scope>
    <source>
        <strain evidence="8">11010-0011.00</strain>
        <tissue evidence="8">Whole body</tissue>
    </source>
</reference>
<dbReference type="OrthoDB" id="3200163at2759"/>
<dbReference type="Pfam" id="PF00135">
    <property type="entry name" value="COesterase"/>
    <property type="match status" value="1"/>
</dbReference>
<evidence type="ECO:0000313" key="8">
    <source>
        <dbReference type="RefSeq" id="XP_030376777.1"/>
    </source>
</evidence>
<keyword evidence="5" id="KW-1133">Transmembrane helix</keyword>
<dbReference type="SUPFAM" id="SSF53474">
    <property type="entry name" value="alpha/beta-Hydrolases"/>
    <property type="match status" value="1"/>
</dbReference>
<dbReference type="InterPro" id="IPR019819">
    <property type="entry name" value="Carboxylesterase_B_CS"/>
</dbReference>
<feature type="region of interest" description="Disordered" evidence="4">
    <location>
        <begin position="135"/>
        <end position="156"/>
    </location>
</feature>
<dbReference type="PROSITE" id="PS00941">
    <property type="entry name" value="CARBOXYLESTERASE_B_2"/>
    <property type="match status" value="1"/>
</dbReference>
<feature type="region of interest" description="Disordered" evidence="4">
    <location>
        <begin position="66"/>
        <end position="96"/>
    </location>
</feature>
<evidence type="ECO:0000313" key="7">
    <source>
        <dbReference type="Proteomes" id="UP000504634"/>
    </source>
</evidence>
<feature type="transmembrane region" description="Helical" evidence="5">
    <location>
        <begin position="1043"/>
        <end position="1069"/>
    </location>
</feature>
<evidence type="ECO:0000256" key="3">
    <source>
        <dbReference type="ARBA" id="ARBA00023180"/>
    </source>
</evidence>
<keyword evidence="2" id="KW-0732">Signal</keyword>
<dbReference type="InterPro" id="IPR002018">
    <property type="entry name" value="CarbesteraseB"/>
</dbReference>
<keyword evidence="5" id="KW-0812">Transmembrane</keyword>
<dbReference type="InterPro" id="IPR051093">
    <property type="entry name" value="Neuroligin/BSAL"/>
</dbReference>
<evidence type="ECO:0000256" key="1">
    <source>
        <dbReference type="ARBA" id="ARBA00005964"/>
    </source>
</evidence>
<feature type="compositionally biased region" description="Low complexity" evidence="4">
    <location>
        <begin position="784"/>
        <end position="798"/>
    </location>
</feature>
<comment type="similarity">
    <text evidence="1">Belongs to the type-B carboxylesterase/lipase family.</text>
</comment>
<evidence type="ECO:0000256" key="2">
    <source>
        <dbReference type="ARBA" id="ARBA00022729"/>
    </source>
</evidence>
<dbReference type="Proteomes" id="UP000504634">
    <property type="component" value="Unplaced"/>
</dbReference>
<feature type="domain" description="Carboxylesterase type B" evidence="6">
    <location>
        <begin position="261"/>
        <end position="788"/>
    </location>
</feature>
<feature type="region of interest" description="Disordered" evidence="4">
    <location>
        <begin position="778"/>
        <end position="800"/>
    </location>
</feature>
<dbReference type="FunFam" id="3.40.50.1820:FF:000138">
    <property type="entry name" value="Neuroligin-1-like Protein"/>
    <property type="match status" value="1"/>
</dbReference>
<keyword evidence="3" id="KW-0325">Glycoprotein</keyword>